<dbReference type="Proteomes" id="UP000033636">
    <property type="component" value="Unassembled WGS sequence"/>
</dbReference>
<name>A0ACC6V0D1_9CREN</name>
<dbReference type="EMBL" id="JZWT02000008">
    <property type="protein sequence ID" value="MFB6490413.1"/>
    <property type="molecule type" value="Genomic_DNA"/>
</dbReference>
<keyword evidence="1" id="KW-0378">Hydrolase</keyword>
<evidence type="ECO:0000313" key="2">
    <source>
        <dbReference type="Proteomes" id="UP000033636"/>
    </source>
</evidence>
<proteinExistence type="predicted"/>
<comment type="caution">
    <text evidence="1">The sequence shown here is derived from an EMBL/GenBank/DDBJ whole genome shotgun (WGS) entry which is preliminary data.</text>
</comment>
<sequence>MVRPRIEALLVDFFGTLARLDDEGAYLAEVASGLSKALNVGEDKALDIFVKARRLANSIREAALVEIPVEGQAALIAAMAGGDWRATRDVLVNAMMRHLVPLDGAVDFLRWASQHFKVAIISNITCKCFIENFIKNNKININNIITSDVIRYRKPHKLIFKMALRSLRATPANTVMIGDDDVDLGARALGILTIIVGDRVAGDLNFKGLEEVRGWLSQFI</sequence>
<dbReference type="EC" id="3.1.3.-" evidence="1"/>
<gene>
    <name evidence="1" type="ORF">TU35_004045</name>
</gene>
<evidence type="ECO:0000313" key="1">
    <source>
        <dbReference type="EMBL" id="MFB6490413.1"/>
    </source>
</evidence>
<reference evidence="1" key="1">
    <citation type="submission" date="2024-07" db="EMBL/GenBank/DDBJ databases">
        <title>Metagenome and Metagenome-Assembled Genomes of Archaea from a hot spring from the geothermal field of Los Azufres, Mexico.</title>
        <authorList>
            <person name="Marin-Paredes R."/>
            <person name="Martinez-Romero E."/>
            <person name="Servin-Garciduenas L.E."/>
        </authorList>
    </citation>
    <scope>NUCLEOTIDE SEQUENCE</scope>
</reference>
<protein>
    <submittedName>
        <fullName evidence="1">HAD family hydrolase</fullName>
        <ecNumber evidence="1">3.1.3.-</ecNumber>
    </submittedName>
</protein>
<organism evidence="1 2">
    <name type="scientific">Thermoproteus sp. AZ2</name>
    <dbReference type="NCBI Taxonomy" id="1609232"/>
    <lineage>
        <taxon>Archaea</taxon>
        <taxon>Thermoproteota</taxon>
        <taxon>Thermoprotei</taxon>
        <taxon>Thermoproteales</taxon>
        <taxon>Thermoproteaceae</taxon>
        <taxon>Thermoproteus</taxon>
    </lineage>
</organism>
<accession>A0ACC6V0D1</accession>